<evidence type="ECO:0000256" key="1">
    <source>
        <dbReference type="SAM" id="Phobius"/>
    </source>
</evidence>
<reference evidence="2 3" key="1">
    <citation type="submission" date="2023-07" db="EMBL/GenBank/DDBJ databases">
        <authorList>
            <person name="Lian W.-H."/>
        </authorList>
    </citation>
    <scope>NUCLEOTIDE SEQUENCE [LARGE SCALE GENOMIC DNA]</scope>
    <source>
        <strain evidence="2 3">SYSU DXS3180</strain>
    </source>
</reference>
<feature type="transmembrane region" description="Helical" evidence="1">
    <location>
        <begin position="87"/>
        <end position="105"/>
    </location>
</feature>
<dbReference type="Proteomes" id="UP001560573">
    <property type="component" value="Unassembled WGS sequence"/>
</dbReference>
<feature type="transmembrane region" description="Helical" evidence="1">
    <location>
        <begin position="47"/>
        <end position="66"/>
    </location>
</feature>
<feature type="transmembrane region" description="Helical" evidence="1">
    <location>
        <begin position="176"/>
        <end position="196"/>
    </location>
</feature>
<organism evidence="2 3">
    <name type="scientific">Danxiaibacter flavus</name>
    <dbReference type="NCBI Taxonomy" id="3049108"/>
    <lineage>
        <taxon>Bacteria</taxon>
        <taxon>Pseudomonadati</taxon>
        <taxon>Bacteroidota</taxon>
        <taxon>Chitinophagia</taxon>
        <taxon>Chitinophagales</taxon>
        <taxon>Chitinophagaceae</taxon>
        <taxon>Danxiaibacter</taxon>
    </lineage>
</organism>
<keyword evidence="1" id="KW-0812">Transmembrane</keyword>
<feature type="transmembrane region" description="Helical" evidence="1">
    <location>
        <begin position="111"/>
        <end position="134"/>
    </location>
</feature>
<gene>
    <name evidence="2" type="ORF">QTN47_23875</name>
</gene>
<name>A0ABV3ZL07_9BACT</name>
<keyword evidence="1" id="KW-1133">Transmembrane helix</keyword>
<dbReference type="InterPro" id="IPR018750">
    <property type="entry name" value="DUF2306_membrane"/>
</dbReference>
<protein>
    <submittedName>
        <fullName evidence="2">DUF2306 domain-containing protein</fullName>
    </submittedName>
</protein>
<evidence type="ECO:0000313" key="2">
    <source>
        <dbReference type="EMBL" id="MEX6690572.1"/>
    </source>
</evidence>
<comment type="caution">
    <text evidence="2">The sequence shown here is derived from an EMBL/GenBank/DDBJ whole genome shotgun (WGS) entry which is preliminary data.</text>
</comment>
<sequence length="212" mass="23801">MTLRISKIAIAILATIVSLYPVAYFIFGTRFGLLRSKSDTLLLSALYNVGFYIHIVGGGIALLTGWPQFNRRLRLTRMQIHRMLGKIYVTCVLLSSLAGIYIATYATGGMIASSGFMSLGAIWFTTTLIAYTSVRSGNINLHQKMMIYSYAACFAAVTLRIYLPLLTMLFHDFIKAYLFVAWLCWVPNIIMAYFIAKKAQPWVLQQPAVQTL</sequence>
<feature type="transmembrane region" description="Helical" evidence="1">
    <location>
        <begin position="146"/>
        <end position="170"/>
    </location>
</feature>
<evidence type="ECO:0000313" key="3">
    <source>
        <dbReference type="Proteomes" id="UP001560573"/>
    </source>
</evidence>
<feature type="transmembrane region" description="Helical" evidence="1">
    <location>
        <begin position="7"/>
        <end position="27"/>
    </location>
</feature>
<dbReference type="RefSeq" id="WP_369331984.1">
    <property type="nucleotide sequence ID" value="NZ_JAULBC010000009.1"/>
</dbReference>
<keyword evidence="3" id="KW-1185">Reference proteome</keyword>
<dbReference type="Pfam" id="PF10067">
    <property type="entry name" value="DUF2306"/>
    <property type="match status" value="1"/>
</dbReference>
<keyword evidence="1" id="KW-0472">Membrane</keyword>
<dbReference type="EMBL" id="JAULBC010000009">
    <property type="protein sequence ID" value="MEX6690572.1"/>
    <property type="molecule type" value="Genomic_DNA"/>
</dbReference>
<accession>A0ABV3ZL07</accession>
<proteinExistence type="predicted"/>